<proteinExistence type="predicted"/>
<dbReference type="EMBL" id="CM004396">
    <property type="protein sequence ID" value="OAY38282.1"/>
    <property type="molecule type" value="Genomic_DNA"/>
</dbReference>
<protein>
    <submittedName>
        <fullName evidence="1">Uncharacterized protein</fullName>
    </submittedName>
</protein>
<evidence type="ECO:0000313" key="1">
    <source>
        <dbReference type="EMBL" id="OAY38282.1"/>
    </source>
</evidence>
<gene>
    <name evidence="1" type="ORF">MANES_10G002400</name>
</gene>
<accession>A0A2C9V249</accession>
<name>A0A2C9V249_MANES</name>
<dbReference type="AlphaFoldDB" id="A0A2C9V249"/>
<reference evidence="1" key="1">
    <citation type="submission" date="2016-02" db="EMBL/GenBank/DDBJ databases">
        <title>WGS assembly of Manihot esculenta.</title>
        <authorList>
            <person name="Bredeson J.V."/>
            <person name="Prochnik S.E."/>
            <person name="Lyons J.B."/>
            <person name="Schmutz J."/>
            <person name="Grimwood J."/>
            <person name="Vrebalov J."/>
            <person name="Bart R.S."/>
            <person name="Amuge T."/>
            <person name="Ferguson M.E."/>
            <person name="Green R."/>
            <person name="Putnam N."/>
            <person name="Stites J."/>
            <person name="Rounsley S."/>
            <person name="Rokhsar D.S."/>
        </authorList>
    </citation>
    <scope>NUCLEOTIDE SEQUENCE [LARGE SCALE GENOMIC DNA]</scope>
    <source>
        <tissue evidence="1">Leaf</tissue>
    </source>
</reference>
<organism evidence="1">
    <name type="scientific">Manihot esculenta</name>
    <name type="common">Cassava</name>
    <name type="synonym">Jatropha manihot</name>
    <dbReference type="NCBI Taxonomy" id="3983"/>
    <lineage>
        <taxon>Eukaryota</taxon>
        <taxon>Viridiplantae</taxon>
        <taxon>Streptophyta</taxon>
        <taxon>Embryophyta</taxon>
        <taxon>Tracheophyta</taxon>
        <taxon>Spermatophyta</taxon>
        <taxon>Magnoliopsida</taxon>
        <taxon>eudicotyledons</taxon>
        <taxon>Gunneridae</taxon>
        <taxon>Pentapetalae</taxon>
        <taxon>rosids</taxon>
        <taxon>fabids</taxon>
        <taxon>Malpighiales</taxon>
        <taxon>Euphorbiaceae</taxon>
        <taxon>Crotonoideae</taxon>
        <taxon>Manihoteae</taxon>
        <taxon>Manihot</taxon>
    </lineage>
</organism>
<sequence>MEEAMMLAKGKFWGIISINNINIKVILFIKYEVYKTSLYKNFHLKTLSPPKSTYCRSKKIEQHRRRKS</sequence>